<reference evidence="2 3" key="1">
    <citation type="journal article" date="2020" name="BMC Genomics">
        <title>Intraspecific diversification of the crop wild relative Brassica cretica Lam. using demographic model selection.</title>
        <authorList>
            <person name="Kioukis A."/>
            <person name="Michalopoulou V.A."/>
            <person name="Briers L."/>
            <person name="Pirintsos S."/>
            <person name="Studholme D.J."/>
            <person name="Pavlidis P."/>
            <person name="Sarris P.F."/>
        </authorList>
    </citation>
    <scope>NUCLEOTIDE SEQUENCE [LARGE SCALE GENOMIC DNA]</scope>
    <source>
        <strain evidence="3">cv. PFS-1207/04</strain>
    </source>
</reference>
<feature type="region of interest" description="Disordered" evidence="1">
    <location>
        <begin position="70"/>
        <end position="92"/>
    </location>
</feature>
<gene>
    <name evidence="2" type="ORF">DY000_02020697</name>
</gene>
<comment type="caution">
    <text evidence="2">The sequence shown here is derived from an EMBL/GenBank/DDBJ whole genome shotgun (WGS) entry which is preliminary data.</text>
</comment>
<name>A0ABQ7E6S6_BRACR</name>
<evidence type="ECO:0000256" key="1">
    <source>
        <dbReference type="SAM" id="MobiDB-lite"/>
    </source>
</evidence>
<proteinExistence type="predicted"/>
<sequence length="188" mass="20445">MTKKKGNGRDETSKFAPSRGVLLVALGNLPRVYYPSFCFLPPSGFPTFLFSLCGLHSLKLNSLFSGDRVRSKKQRPGVGPSESMDSSGSSLDLTAEVENLSREVVDLASPFAEVGVFTPVGPLSSIGVDEVANWRAKYHLSDDVVIRIPGPIDRVSDFEVSEALEISPGQLNPPFLENLDSFAELRRS</sequence>
<dbReference type="EMBL" id="QGKV02000299">
    <property type="protein sequence ID" value="KAF3592305.1"/>
    <property type="molecule type" value="Genomic_DNA"/>
</dbReference>
<protein>
    <submittedName>
        <fullName evidence="2">Uncharacterized protein</fullName>
    </submittedName>
</protein>
<dbReference type="Proteomes" id="UP000266723">
    <property type="component" value="Unassembled WGS sequence"/>
</dbReference>
<evidence type="ECO:0000313" key="2">
    <source>
        <dbReference type="EMBL" id="KAF3592305.1"/>
    </source>
</evidence>
<organism evidence="2 3">
    <name type="scientific">Brassica cretica</name>
    <name type="common">Mustard</name>
    <dbReference type="NCBI Taxonomy" id="69181"/>
    <lineage>
        <taxon>Eukaryota</taxon>
        <taxon>Viridiplantae</taxon>
        <taxon>Streptophyta</taxon>
        <taxon>Embryophyta</taxon>
        <taxon>Tracheophyta</taxon>
        <taxon>Spermatophyta</taxon>
        <taxon>Magnoliopsida</taxon>
        <taxon>eudicotyledons</taxon>
        <taxon>Gunneridae</taxon>
        <taxon>Pentapetalae</taxon>
        <taxon>rosids</taxon>
        <taxon>malvids</taxon>
        <taxon>Brassicales</taxon>
        <taxon>Brassicaceae</taxon>
        <taxon>Brassiceae</taxon>
        <taxon>Brassica</taxon>
    </lineage>
</organism>
<accession>A0ABQ7E6S6</accession>
<evidence type="ECO:0000313" key="3">
    <source>
        <dbReference type="Proteomes" id="UP000266723"/>
    </source>
</evidence>
<keyword evidence="3" id="KW-1185">Reference proteome</keyword>
<feature type="compositionally biased region" description="Low complexity" evidence="1">
    <location>
        <begin position="81"/>
        <end position="90"/>
    </location>
</feature>